<keyword evidence="5 9" id="KW-0418">Kinase</keyword>
<dbReference type="InterPro" id="IPR001341">
    <property type="entry name" value="Asp_kinase"/>
</dbReference>
<protein>
    <recommendedName>
        <fullName evidence="2">aspartate kinase</fullName>
        <ecNumber evidence="2">2.7.2.4</ecNumber>
    </recommendedName>
</protein>
<proteinExistence type="inferred from homology"/>
<dbReference type="PANTHER" id="PTHR21499">
    <property type="entry name" value="ASPARTATE KINASE"/>
    <property type="match status" value="1"/>
</dbReference>
<evidence type="ECO:0000259" key="8">
    <source>
        <dbReference type="Pfam" id="PF22468"/>
    </source>
</evidence>
<evidence type="ECO:0000256" key="3">
    <source>
        <dbReference type="ARBA" id="ARBA00022679"/>
    </source>
</evidence>
<reference evidence="9" key="1">
    <citation type="submission" date="2019-08" db="EMBL/GenBank/DDBJ databases">
        <authorList>
            <person name="Kucharzyk K."/>
            <person name="Murdoch R.W."/>
            <person name="Higgins S."/>
            <person name="Loffler F."/>
        </authorList>
    </citation>
    <scope>NUCLEOTIDE SEQUENCE</scope>
</reference>
<dbReference type="InterPro" id="IPR018042">
    <property type="entry name" value="Aspartate_kinase_CS"/>
</dbReference>
<dbReference type="GO" id="GO:0009090">
    <property type="term" value="P:homoserine biosynthetic process"/>
    <property type="evidence" value="ECO:0007669"/>
    <property type="project" value="TreeGrafter"/>
</dbReference>
<comment type="similarity">
    <text evidence="1">Belongs to the aspartokinase family.</text>
</comment>
<dbReference type="EMBL" id="VSSQ01002768">
    <property type="protein sequence ID" value="MPM17285.1"/>
    <property type="molecule type" value="Genomic_DNA"/>
</dbReference>
<keyword evidence="3 9" id="KW-0808">Transferase</keyword>
<dbReference type="GO" id="GO:0004072">
    <property type="term" value="F:aspartate kinase activity"/>
    <property type="evidence" value="ECO:0007669"/>
    <property type="project" value="UniProtKB-EC"/>
</dbReference>
<feature type="domain" description="Aspartate/glutamate/uridylate kinase" evidence="7">
    <location>
        <begin position="1"/>
        <end position="262"/>
    </location>
</feature>
<evidence type="ECO:0000259" key="7">
    <source>
        <dbReference type="Pfam" id="PF00696"/>
    </source>
</evidence>
<sequence>MIVCKFGGSSVAEAKQIQKVKSIIDADPDRQIVIVSAPGKRNKDDEKVTDMLYNCNSMVQQGQSCRELFKKVANRYTNILSELGMAQKPFLPILDEVRQMIDAGHGAEYAASRGEYLCARMVAAYFGWTFLDTDPLIVIKDDGTVHEDTYTNLKKVLKKGEKYIVPGFYGCSTEGKVKTFSRGGSDITGAILSHAADADIYENWTDVSGVFSVDPRLVKDAKVIKTMTYREVRELAGVGAGVFHEEAIAPVIAAKIPINVKNTNAPMDDGTMIVGSREIDGHPLAGVSAKSGYSRLTLRKLMLFKSTGIRHALLTMLHIFGVRPSFSMFGVDSIVWFFESTQASESVLNAMCIRIKSEFSLDSIEVDHGHAVVGIVGAGVMQETDLIAKSTTALAEAKIKLNFYNYGSSDTSILLGVHALQAQDAVKCLYHALFE</sequence>
<dbReference type="Gene3D" id="3.30.2130.10">
    <property type="entry name" value="VC0802-like"/>
    <property type="match status" value="1"/>
</dbReference>
<dbReference type="InterPro" id="IPR054352">
    <property type="entry name" value="ACT_Aspartokinase"/>
</dbReference>
<comment type="caution">
    <text evidence="9">The sequence shown here is derived from an EMBL/GenBank/DDBJ whole genome shotgun (WGS) entry which is preliminary data.</text>
</comment>
<accession>A0A644XMA6</accession>
<dbReference type="NCBIfam" id="NF006540">
    <property type="entry name" value="PRK09034.1"/>
    <property type="match status" value="1"/>
</dbReference>
<evidence type="ECO:0000256" key="2">
    <source>
        <dbReference type="ARBA" id="ARBA00013059"/>
    </source>
</evidence>
<dbReference type="Gene3D" id="3.40.1160.10">
    <property type="entry name" value="Acetylglutamate kinase-like"/>
    <property type="match status" value="1"/>
</dbReference>
<dbReference type="InterPro" id="IPR036393">
    <property type="entry name" value="AceGlu_kinase-like_sf"/>
</dbReference>
<dbReference type="NCBIfam" id="TIGR00657">
    <property type="entry name" value="asp_kinases"/>
    <property type="match status" value="1"/>
</dbReference>
<dbReference type="GO" id="GO:0009089">
    <property type="term" value="P:lysine biosynthetic process via diaminopimelate"/>
    <property type="evidence" value="ECO:0007669"/>
    <property type="project" value="TreeGrafter"/>
</dbReference>
<dbReference type="SUPFAM" id="SSF55021">
    <property type="entry name" value="ACT-like"/>
    <property type="match status" value="1"/>
</dbReference>
<dbReference type="InterPro" id="IPR045865">
    <property type="entry name" value="ACT-like_dom_sf"/>
</dbReference>
<dbReference type="Pfam" id="PF22468">
    <property type="entry name" value="ACT_9"/>
    <property type="match status" value="1"/>
</dbReference>
<dbReference type="GO" id="GO:0005829">
    <property type="term" value="C:cytosol"/>
    <property type="evidence" value="ECO:0007669"/>
    <property type="project" value="TreeGrafter"/>
</dbReference>
<dbReference type="GO" id="GO:0005524">
    <property type="term" value="F:ATP binding"/>
    <property type="evidence" value="ECO:0007669"/>
    <property type="project" value="UniProtKB-KW"/>
</dbReference>
<evidence type="ECO:0000256" key="4">
    <source>
        <dbReference type="ARBA" id="ARBA00022741"/>
    </source>
</evidence>
<evidence type="ECO:0000256" key="1">
    <source>
        <dbReference type="ARBA" id="ARBA00010122"/>
    </source>
</evidence>
<dbReference type="SUPFAM" id="SSF53633">
    <property type="entry name" value="Carbamate kinase-like"/>
    <property type="match status" value="1"/>
</dbReference>
<keyword evidence="6" id="KW-0067">ATP-binding</keyword>
<evidence type="ECO:0000313" key="9">
    <source>
        <dbReference type="EMBL" id="MPM17285.1"/>
    </source>
</evidence>
<dbReference type="PROSITE" id="PS00324">
    <property type="entry name" value="ASPARTOKINASE"/>
    <property type="match status" value="1"/>
</dbReference>
<dbReference type="PANTHER" id="PTHR21499:SF67">
    <property type="entry name" value="ASPARTOKINASE 3"/>
    <property type="match status" value="1"/>
</dbReference>
<feature type="domain" description="Aspartokinase ACT" evidence="8">
    <location>
        <begin position="373"/>
        <end position="432"/>
    </location>
</feature>
<keyword evidence="4" id="KW-0547">Nucleotide-binding</keyword>
<dbReference type="AlphaFoldDB" id="A0A644XMA6"/>
<evidence type="ECO:0000256" key="6">
    <source>
        <dbReference type="ARBA" id="ARBA00022840"/>
    </source>
</evidence>
<evidence type="ECO:0000256" key="5">
    <source>
        <dbReference type="ARBA" id="ARBA00022777"/>
    </source>
</evidence>
<dbReference type="InterPro" id="IPR001048">
    <property type="entry name" value="Asp/Glu/Uridylate_kinase"/>
</dbReference>
<name>A0A644XMA6_9ZZZZ</name>
<gene>
    <name evidence="9" type="primary">yclM_4</name>
    <name evidence="9" type="ORF">SDC9_63673</name>
</gene>
<dbReference type="Pfam" id="PF00696">
    <property type="entry name" value="AA_kinase"/>
    <property type="match status" value="1"/>
</dbReference>
<dbReference type="EC" id="2.7.2.4" evidence="2"/>
<organism evidence="9">
    <name type="scientific">bioreactor metagenome</name>
    <dbReference type="NCBI Taxonomy" id="1076179"/>
    <lineage>
        <taxon>unclassified sequences</taxon>
        <taxon>metagenomes</taxon>
        <taxon>ecological metagenomes</taxon>
    </lineage>
</organism>